<dbReference type="CDD" id="cd05289">
    <property type="entry name" value="MDR_like_2"/>
    <property type="match status" value="1"/>
</dbReference>
<dbReference type="STRING" id="708197.A0A166XGD2"/>
<sequence>MTEGPIPSPQSHSDVLIKVAATSPCLGELHWVKNMPGFFPADKEPVPGQDVAGTVIQADKTTGFRPGDEVFGRITATHPGGCREYALVKKEEMSLKPKGLSWEEAAATPLSALTAWQALFVQGILDKAAIFGDEEAKVRNGQKKVFIAGAGTSVGTWTVQFAALAGAGRVVALCSGTRADEVTKMGATDVVDYTQISVDVWVGEGKDREVDLVVDCVGGASMMSLWSVIRNGGTFLSICAPPESAKPAQSKKTLEKMTWFVVESLGEQLSEIAQLVEAGKAKPMIDSVVNFDQFQDAFDKVESRKTKGKVIIRVSA</sequence>
<dbReference type="AlphaFoldDB" id="A0A166XGD2"/>
<dbReference type="GO" id="GO:0016491">
    <property type="term" value="F:oxidoreductase activity"/>
    <property type="evidence" value="ECO:0007669"/>
    <property type="project" value="InterPro"/>
</dbReference>
<name>A0A166XGD2_9PEZI</name>
<feature type="domain" description="Enoyl reductase (ER)" evidence="1">
    <location>
        <begin position="4"/>
        <end position="312"/>
    </location>
</feature>
<comment type="caution">
    <text evidence="2">The sequence shown here is derived from an EMBL/GenBank/DDBJ whole genome shotgun (WGS) entry which is preliminary data.</text>
</comment>
<reference evidence="2 3" key="1">
    <citation type="submission" date="2015-06" db="EMBL/GenBank/DDBJ databases">
        <title>Survival trade-offs in plant roots during colonization by closely related pathogenic and mutualistic fungi.</title>
        <authorList>
            <person name="Hacquard S."/>
            <person name="Kracher B."/>
            <person name="Hiruma K."/>
            <person name="Weinman A."/>
            <person name="Muench P."/>
            <person name="Garrido Oter R."/>
            <person name="Ver Loren van Themaat E."/>
            <person name="Dallerey J.-F."/>
            <person name="Damm U."/>
            <person name="Henrissat B."/>
            <person name="Lespinet O."/>
            <person name="Thon M."/>
            <person name="Kemen E."/>
            <person name="McHardy A.C."/>
            <person name="Schulze-Lefert P."/>
            <person name="O'Connell R.J."/>
        </authorList>
    </citation>
    <scope>NUCLEOTIDE SEQUENCE [LARGE SCALE GENOMIC DNA]</scope>
    <source>
        <strain evidence="2 3">0861</strain>
    </source>
</reference>
<dbReference type="GO" id="GO:0005739">
    <property type="term" value="C:mitochondrion"/>
    <property type="evidence" value="ECO:0007669"/>
    <property type="project" value="TreeGrafter"/>
</dbReference>
<organism evidence="2 3">
    <name type="scientific">Colletotrichum tofieldiae</name>
    <dbReference type="NCBI Taxonomy" id="708197"/>
    <lineage>
        <taxon>Eukaryota</taxon>
        <taxon>Fungi</taxon>
        <taxon>Dikarya</taxon>
        <taxon>Ascomycota</taxon>
        <taxon>Pezizomycotina</taxon>
        <taxon>Sordariomycetes</taxon>
        <taxon>Hypocreomycetidae</taxon>
        <taxon>Glomerellales</taxon>
        <taxon>Glomerellaceae</taxon>
        <taxon>Colletotrichum</taxon>
        <taxon>Colletotrichum spaethianum species complex</taxon>
    </lineage>
</organism>
<dbReference type="SUPFAM" id="SSF51735">
    <property type="entry name" value="NAD(P)-binding Rossmann-fold domains"/>
    <property type="match status" value="1"/>
</dbReference>
<dbReference type="Proteomes" id="UP000076552">
    <property type="component" value="Unassembled WGS sequence"/>
</dbReference>
<proteinExistence type="predicted"/>
<evidence type="ECO:0000313" key="3">
    <source>
        <dbReference type="Proteomes" id="UP000076552"/>
    </source>
</evidence>
<evidence type="ECO:0000313" key="2">
    <source>
        <dbReference type="EMBL" id="KZL76583.1"/>
    </source>
</evidence>
<dbReference type="SMART" id="SM00829">
    <property type="entry name" value="PKS_ER"/>
    <property type="match status" value="1"/>
</dbReference>
<dbReference type="InterPro" id="IPR036291">
    <property type="entry name" value="NAD(P)-bd_dom_sf"/>
</dbReference>
<dbReference type="EMBL" id="LFIV01000014">
    <property type="protein sequence ID" value="KZL76583.1"/>
    <property type="molecule type" value="Genomic_DNA"/>
</dbReference>
<dbReference type="Pfam" id="PF13602">
    <property type="entry name" value="ADH_zinc_N_2"/>
    <property type="match status" value="1"/>
</dbReference>
<dbReference type="Pfam" id="PF08240">
    <property type="entry name" value="ADH_N"/>
    <property type="match status" value="1"/>
</dbReference>
<protein>
    <submittedName>
        <fullName evidence="2">Quinone oxidoreductase-like chloroplastic protein</fullName>
    </submittedName>
</protein>
<evidence type="ECO:0000259" key="1">
    <source>
        <dbReference type="SMART" id="SM00829"/>
    </source>
</evidence>
<gene>
    <name evidence="2" type="ORF">CT0861_05720</name>
</gene>
<dbReference type="PANTHER" id="PTHR11695:SF647">
    <property type="entry name" value="ENOYL REDUCTASE (ER) DOMAIN-CONTAINING PROTEIN"/>
    <property type="match status" value="1"/>
</dbReference>
<dbReference type="InterPro" id="IPR050700">
    <property type="entry name" value="YIM1/Zinc_Alcohol_DH_Fams"/>
</dbReference>
<dbReference type="Gene3D" id="3.40.50.720">
    <property type="entry name" value="NAD(P)-binding Rossmann-like Domain"/>
    <property type="match status" value="1"/>
</dbReference>
<dbReference type="InterPro" id="IPR013154">
    <property type="entry name" value="ADH-like_N"/>
</dbReference>
<dbReference type="Gene3D" id="3.90.180.10">
    <property type="entry name" value="Medium-chain alcohol dehydrogenases, catalytic domain"/>
    <property type="match status" value="1"/>
</dbReference>
<dbReference type="InterPro" id="IPR020843">
    <property type="entry name" value="ER"/>
</dbReference>
<keyword evidence="3" id="KW-1185">Reference proteome</keyword>
<dbReference type="PANTHER" id="PTHR11695">
    <property type="entry name" value="ALCOHOL DEHYDROGENASE RELATED"/>
    <property type="match status" value="1"/>
</dbReference>
<accession>A0A166XGD2</accession>
<dbReference type="InterPro" id="IPR011032">
    <property type="entry name" value="GroES-like_sf"/>
</dbReference>
<dbReference type="SUPFAM" id="SSF50129">
    <property type="entry name" value="GroES-like"/>
    <property type="match status" value="1"/>
</dbReference>